<accession>A0A1V9XB40</accession>
<name>A0A1V9XB40_9ACAR</name>
<dbReference type="Gene3D" id="1.10.2000.10">
    <property type="entry name" value="Frizzled cysteine-rich domain"/>
    <property type="match status" value="1"/>
</dbReference>
<comment type="caution">
    <text evidence="1">The sequence shown here is derived from an EMBL/GenBank/DDBJ whole genome shotgun (WGS) entry which is preliminary data.</text>
</comment>
<proteinExistence type="predicted"/>
<protein>
    <submittedName>
        <fullName evidence="1">Uncharacterized protein</fullName>
    </submittedName>
</protein>
<dbReference type="InParanoid" id="A0A1V9XB40"/>
<dbReference type="Proteomes" id="UP000192247">
    <property type="component" value="Unassembled WGS sequence"/>
</dbReference>
<dbReference type="OrthoDB" id="2431000at2759"/>
<organism evidence="1 2">
    <name type="scientific">Tropilaelaps mercedesae</name>
    <dbReference type="NCBI Taxonomy" id="418985"/>
    <lineage>
        <taxon>Eukaryota</taxon>
        <taxon>Metazoa</taxon>
        <taxon>Ecdysozoa</taxon>
        <taxon>Arthropoda</taxon>
        <taxon>Chelicerata</taxon>
        <taxon>Arachnida</taxon>
        <taxon>Acari</taxon>
        <taxon>Parasitiformes</taxon>
        <taxon>Mesostigmata</taxon>
        <taxon>Gamasina</taxon>
        <taxon>Dermanyssoidea</taxon>
        <taxon>Laelapidae</taxon>
        <taxon>Tropilaelaps</taxon>
    </lineage>
</organism>
<dbReference type="STRING" id="418985.A0A1V9XB40"/>
<gene>
    <name evidence="1" type="ORF">BIW11_04102</name>
</gene>
<evidence type="ECO:0000313" key="2">
    <source>
        <dbReference type="Proteomes" id="UP000192247"/>
    </source>
</evidence>
<evidence type="ECO:0000313" key="1">
    <source>
        <dbReference type="EMBL" id="OQR70747.1"/>
    </source>
</evidence>
<keyword evidence="2" id="KW-1185">Reference proteome</keyword>
<dbReference type="AlphaFoldDB" id="A0A1V9XB40"/>
<dbReference type="InterPro" id="IPR036790">
    <property type="entry name" value="Frizzled_dom_sf"/>
</dbReference>
<dbReference type="EMBL" id="MNPL01016293">
    <property type="protein sequence ID" value="OQR70747.1"/>
    <property type="molecule type" value="Genomic_DNA"/>
</dbReference>
<sequence>MQRSLSDWQNRDRENVDMRKSMGRSALHGRVRIWFVTKKAYLSMMENRIDENMGAAPQTFLMHLGKPGHLVYYNISAEPSTVMINEQLTAALWEELVRPMQEPCQSAAELLLCHYAFPKCEWRERVAIAKPLCR</sequence>
<reference evidence="1 2" key="1">
    <citation type="journal article" date="2017" name="Gigascience">
        <title>Draft genome of the honey bee ectoparasitic mite, Tropilaelaps mercedesae, is shaped by the parasitic life history.</title>
        <authorList>
            <person name="Dong X."/>
            <person name="Armstrong S.D."/>
            <person name="Xia D."/>
            <person name="Makepeace B.L."/>
            <person name="Darby A.C."/>
            <person name="Kadowaki T."/>
        </authorList>
    </citation>
    <scope>NUCLEOTIDE SEQUENCE [LARGE SCALE GENOMIC DNA]</scope>
    <source>
        <strain evidence="1">Wuxi-XJTLU</strain>
    </source>
</reference>